<dbReference type="GO" id="GO:0046872">
    <property type="term" value="F:metal ion binding"/>
    <property type="evidence" value="ECO:0007669"/>
    <property type="project" value="UniProtKB-KW"/>
</dbReference>
<keyword evidence="2" id="KW-0378">Hydrolase</keyword>
<dbReference type="InterPro" id="IPR002933">
    <property type="entry name" value="Peptidase_M20"/>
</dbReference>
<dbReference type="Gene3D" id="3.40.630.10">
    <property type="entry name" value="Zn peptidases"/>
    <property type="match status" value="1"/>
</dbReference>
<name>A0A212K8A5_9BACT</name>
<dbReference type="InterPro" id="IPR036264">
    <property type="entry name" value="Bact_exopeptidase_dim_dom"/>
</dbReference>
<dbReference type="EMBL" id="FLUP01000001">
    <property type="protein sequence ID" value="SBW07838.1"/>
    <property type="molecule type" value="Genomic_DNA"/>
</dbReference>
<evidence type="ECO:0000259" key="3">
    <source>
        <dbReference type="Pfam" id="PF07687"/>
    </source>
</evidence>
<sequence>MFKTLDTLLRGLAGREDRVAELQAVLTACQALGPDNGGQGEMEKVRCITNWLKACGVTALSRVDAPDPRVTDGQRPNLVARIPGKSSRTLWLFGHTDVVPPGDLAAWTSNPWQVRRDGDFLYGRGVEDNQQAIVSMLLLAEEVLSQGITPELSLGLVFMADEETGSLYGLEHLLNTAPHFFNPDDLYIVPDAGSSKGDVIEIAEKSQLWLKVQTTGIQCHGSTPQKGRNAFLAGADMALSCHNALRSAFADANPLFDPPYSTFVPGKHEANVPNINTVPGNDVFYIDCRLLPHVDMDSVLAKMREVAAEVAEKHTVQIQVSVVQRQDATAIPQTGTVVTALKAAIARIYGVQAQAVGIGGATVAAFLRQKGLPAAVWGCLENTCHQPDERSSITATIKDSQVFAHILMNAAHV</sequence>
<proteinExistence type="predicted"/>
<dbReference type="PANTHER" id="PTHR43808:SF32">
    <property type="entry name" value="ARGE_DAPE-RELATED DEACYLASE"/>
    <property type="match status" value="1"/>
</dbReference>
<dbReference type="RefSeq" id="WP_215647930.1">
    <property type="nucleotide sequence ID" value="NZ_CABUEN010000010.1"/>
</dbReference>
<dbReference type="GO" id="GO:0016787">
    <property type="term" value="F:hydrolase activity"/>
    <property type="evidence" value="ECO:0007669"/>
    <property type="project" value="UniProtKB-KW"/>
</dbReference>
<organism evidence="4">
    <name type="scientific">uncultured Desulfovibrio sp</name>
    <dbReference type="NCBI Taxonomy" id="167968"/>
    <lineage>
        <taxon>Bacteria</taxon>
        <taxon>Pseudomonadati</taxon>
        <taxon>Thermodesulfobacteriota</taxon>
        <taxon>Desulfovibrionia</taxon>
        <taxon>Desulfovibrionales</taxon>
        <taxon>Desulfovibrionaceae</taxon>
        <taxon>Desulfovibrio</taxon>
        <taxon>environmental samples</taxon>
    </lineage>
</organism>
<keyword evidence="1" id="KW-0479">Metal-binding</keyword>
<dbReference type="Pfam" id="PF07687">
    <property type="entry name" value="M20_dimer"/>
    <property type="match status" value="1"/>
</dbReference>
<dbReference type="AlphaFoldDB" id="A0A212K8A5"/>
<dbReference type="SUPFAM" id="SSF53187">
    <property type="entry name" value="Zn-dependent exopeptidases"/>
    <property type="match status" value="1"/>
</dbReference>
<evidence type="ECO:0000256" key="1">
    <source>
        <dbReference type="ARBA" id="ARBA00022723"/>
    </source>
</evidence>
<gene>
    <name evidence="4" type="ORF">KM92DES2_12387</name>
</gene>
<feature type="domain" description="Peptidase M20 dimerisation" evidence="3">
    <location>
        <begin position="202"/>
        <end position="314"/>
    </location>
</feature>
<protein>
    <submittedName>
        <fullName evidence="4">Peptidase M20</fullName>
    </submittedName>
</protein>
<dbReference type="PANTHER" id="PTHR43808">
    <property type="entry name" value="ACETYLORNITHINE DEACETYLASE"/>
    <property type="match status" value="1"/>
</dbReference>
<accession>A0A212K8A5</accession>
<dbReference type="Pfam" id="PF01546">
    <property type="entry name" value="Peptidase_M20"/>
    <property type="match status" value="1"/>
</dbReference>
<dbReference type="Gene3D" id="3.30.70.360">
    <property type="match status" value="1"/>
</dbReference>
<dbReference type="InterPro" id="IPR011650">
    <property type="entry name" value="Peptidase_M20_dimer"/>
</dbReference>
<evidence type="ECO:0000256" key="2">
    <source>
        <dbReference type="ARBA" id="ARBA00022801"/>
    </source>
</evidence>
<evidence type="ECO:0000313" key="4">
    <source>
        <dbReference type="EMBL" id="SBW07838.1"/>
    </source>
</evidence>
<dbReference type="NCBIfam" id="NF010589">
    <property type="entry name" value="PRK13983.1"/>
    <property type="match status" value="1"/>
</dbReference>
<dbReference type="SUPFAM" id="SSF55031">
    <property type="entry name" value="Bacterial exopeptidase dimerisation domain"/>
    <property type="match status" value="1"/>
</dbReference>
<dbReference type="InterPro" id="IPR050072">
    <property type="entry name" value="Peptidase_M20A"/>
</dbReference>
<reference evidence="4" key="1">
    <citation type="submission" date="2016-04" db="EMBL/GenBank/DDBJ databases">
        <authorList>
            <person name="Evans L.H."/>
            <person name="Alamgir A."/>
            <person name="Owens N."/>
            <person name="Weber N.D."/>
            <person name="Virtaneva K."/>
            <person name="Barbian K."/>
            <person name="Babar A."/>
            <person name="Rosenke K."/>
        </authorList>
    </citation>
    <scope>NUCLEOTIDE SEQUENCE</scope>
    <source>
        <strain evidence="4">92-2</strain>
    </source>
</reference>